<keyword evidence="1" id="KW-0040">ANK repeat</keyword>
<reference evidence="2 3" key="1">
    <citation type="submission" date="2017-05" db="EMBL/GenBank/DDBJ databases">
        <title>Genome of assembly of the Bengalese finch, Lonchura striata domestica.</title>
        <authorList>
            <person name="Colquitt B.M."/>
            <person name="Brainard M.S."/>
        </authorList>
    </citation>
    <scope>NUCLEOTIDE SEQUENCE [LARGE SCALE GENOMIC DNA]</scope>
    <source>
        <strain evidence="2">White83orange57</strain>
    </source>
</reference>
<dbReference type="InterPro" id="IPR050657">
    <property type="entry name" value="Ankyrin_repeat_domain"/>
</dbReference>
<evidence type="ECO:0000313" key="3">
    <source>
        <dbReference type="Proteomes" id="UP000197619"/>
    </source>
</evidence>
<comment type="caution">
    <text evidence="2">The sequence shown here is derived from an EMBL/GenBank/DDBJ whole genome shotgun (WGS) entry which is preliminary data.</text>
</comment>
<dbReference type="Proteomes" id="UP000197619">
    <property type="component" value="Unassembled WGS sequence"/>
</dbReference>
<protein>
    <submittedName>
        <fullName evidence="2">Ankyrin repeat domain-containing protein 7</fullName>
    </submittedName>
</protein>
<dbReference type="SMART" id="SM00248">
    <property type="entry name" value="ANK"/>
    <property type="match status" value="3"/>
</dbReference>
<dbReference type="SUPFAM" id="SSF48403">
    <property type="entry name" value="Ankyrin repeat"/>
    <property type="match status" value="1"/>
</dbReference>
<accession>A0A218V553</accession>
<dbReference type="PANTHER" id="PTHR24147">
    <property type="entry name" value="ANKYRIN REPEAT DOMAIN 36-RELATED"/>
    <property type="match status" value="1"/>
</dbReference>
<sequence length="134" mass="15031">MVLADLHSAAASADLARLRQHWWLNKHRINGYNRDKHVGKAVEHQHRDCAAILLEHGANQDHRAVNGNTALHFAVMASSKSLVKLLLEHGADIDAKNKWGYTPLTLATVENREEMVKLLLQKGANVNAQDKVYR</sequence>
<dbReference type="InterPro" id="IPR002110">
    <property type="entry name" value="Ankyrin_rpt"/>
</dbReference>
<organism evidence="2 3">
    <name type="scientific">Lonchura striata</name>
    <name type="common">white-rumped munia</name>
    <dbReference type="NCBI Taxonomy" id="40157"/>
    <lineage>
        <taxon>Eukaryota</taxon>
        <taxon>Metazoa</taxon>
        <taxon>Chordata</taxon>
        <taxon>Craniata</taxon>
        <taxon>Vertebrata</taxon>
        <taxon>Euteleostomi</taxon>
        <taxon>Archelosauria</taxon>
        <taxon>Archosauria</taxon>
        <taxon>Dinosauria</taxon>
        <taxon>Saurischia</taxon>
        <taxon>Theropoda</taxon>
        <taxon>Coelurosauria</taxon>
        <taxon>Aves</taxon>
        <taxon>Neognathae</taxon>
        <taxon>Neoaves</taxon>
        <taxon>Telluraves</taxon>
        <taxon>Australaves</taxon>
        <taxon>Passeriformes</taxon>
        <taxon>Passeroidea</taxon>
        <taxon>Estrildidae</taxon>
        <taxon>Estrildinae</taxon>
        <taxon>Lonchura</taxon>
    </lineage>
</organism>
<dbReference type="PROSITE" id="PS50297">
    <property type="entry name" value="ANK_REP_REGION"/>
    <property type="match status" value="2"/>
</dbReference>
<gene>
    <name evidence="2" type="primary">ANKRD7</name>
    <name evidence="2" type="ORF">RLOC_00001720</name>
</gene>
<dbReference type="EMBL" id="MUZQ01000046">
    <property type="protein sequence ID" value="OWK61096.1"/>
    <property type="molecule type" value="Genomic_DNA"/>
</dbReference>
<name>A0A218V553_9PASE</name>
<feature type="repeat" description="ANK" evidence="1">
    <location>
        <begin position="66"/>
        <end position="98"/>
    </location>
</feature>
<dbReference type="PROSITE" id="PS50088">
    <property type="entry name" value="ANK_REPEAT"/>
    <property type="match status" value="2"/>
</dbReference>
<dbReference type="Pfam" id="PF12796">
    <property type="entry name" value="Ank_2"/>
    <property type="match status" value="1"/>
</dbReference>
<proteinExistence type="predicted"/>
<dbReference type="PRINTS" id="PR01415">
    <property type="entry name" value="ANKYRIN"/>
</dbReference>
<dbReference type="AlphaFoldDB" id="A0A218V553"/>
<dbReference type="InterPro" id="IPR036770">
    <property type="entry name" value="Ankyrin_rpt-contain_sf"/>
</dbReference>
<keyword evidence="3" id="KW-1185">Reference proteome</keyword>
<dbReference type="Gene3D" id="1.25.40.20">
    <property type="entry name" value="Ankyrin repeat-containing domain"/>
    <property type="match status" value="2"/>
</dbReference>
<evidence type="ECO:0000256" key="1">
    <source>
        <dbReference type="PROSITE-ProRule" id="PRU00023"/>
    </source>
</evidence>
<dbReference type="PANTHER" id="PTHR24147:SF53">
    <property type="entry name" value="ANKYRIN REPEAT DOMAIN 26"/>
    <property type="match status" value="1"/>
</dbReference>
<feature type="repeat" description="ANK" evidence="1">
    <location>
        <begin position="99"/>
        <end position="131"/>
    </location>
</feature>
<evidence type="ECO:0000313" key="2">
    <source>
        <dbReference type="EMBL" id="OWK61096.1"/>
    </source>
</evidence>